<evidence type="ECO:0000256" key="1">
    <source>
        <dbReference type="ARBA" id="ARBA00006847"/>
    </source>
</evidence>
<dbReference type="Gene3D" id="1.10.3210.30">
    <property type="match status" value="1"/>
</dbReference>
<evidence type="ECO:0000256" key="2">
    <source>
        <dbReference type="ARBA" id="ARBA00009046"/>
    </source>
</evidence>
<evidence type="ECO:0000256" key="8">
    <source>
        <dbReference type="ARBA" id="ARBA00023118"/>
    </source>
</evidence>
<dbReference type="Pfam" id="PF18019">
    <property type="entry name" value="Cas3_HD"/>
    <property type="match status" value="1"/>
</dbReference>
<dbReference type="GO" id="GO:0004386">
    <property type="term" value="F:helicase activity"/>
    <property type="evidence" value="ECO:0007669"/>
    <property type="project" value="UniProtKB-KW"/>
</dbReference>
<dbReference type="GO" id="GO:0005524">
    <property type="term" value="F:ATP binding"/>
    <property type="evidence" value="ECO:0007669"/>
    <property type="project" value="UniProtKB-KW"/>
</dbReference>
<reference evidence="10 11" key="1">
    <citation type="journal article" date="2016" name="Genome Biol. Evol.">
        <title>Comparative Genomic Analyses of the Moraxella catarrhalis Serosensitive and Seroresistant Lineages Demonstrate Their Independent Evolution.</title>
        <authorList>
            <person name="Earl J.P."/>
            <person name="de Vries S.P."/>
            <person name="Ahmed A."/>
            <person name="Powell E."/>
            <person name="Schultz M.P."/>
            <person name="Hermans P.W."/>
            <person name="Hill D.J."/>
            <person name="Zhou Z."/>
            <person name="Constantinidou C.I."/>
            <person name="Hu F.Z."/>
            <person name="Bootsma H.J."/>
            <person name="Ehrlich G.D."/>
        </authorList>
    </citation>
    <scope>NUCLEOTIDE SEQUENCE [LARGE SCALE GENOMIC DNA]</scope>
    <source>
        <strain evidence="10 11">Z7542</strain>
    </source>
</reference>
<evidence type="ECO:0000256" key="6">
    <source>
        <dbReference type="ARBA" id="ARBA00022806"/>
    </source>
</evidence>
<dbReference type="Proteomes" id="UP000078228">
    <property type="component" value="Unassembled WGS sequence"/>
</dbReference>
<keyword evidence="5" id="KW-0378">Hydrolase</keyword>
<dbReference type="OrthoDB" id="220028at2"/>
<proteinExistence type="inferred from homology"/>
<keyword evidence="6" id="KW-0347">Helicase</keyword>
<dbReference type="GO" id="GO:0016787">
    <property type="term" value="F:hydrolase activity"/>
    <property type="evidence" value="ECO:0007669"/>
    <property type="project" value="UniProtKB-KW"/>
</dbReference>
<sequence>MIVTFISQCEKKVLARTRLVLDAFANRIGDNTWQTVITQDGLVMVKKLLARTASKNTAVSCYRFHTRKHSELLWIVGNRHKFNEWGWVPVNQTRRNILHSEWQNDWQYISAIQIMATLAALLHDLGKSTLGFQHKLKHGSTQGDPYRHEWISLKILLWLIQDCQTDSQWLERFGRIDEWLKTQKLSALNDYLKHDNLGHADLSKLPPLGQWVAWLVVSHHRLPPLVNVFLKEQERISFQTNAPTLKLYFERPLNKIYENFAAKDHWVKNPRTFETAHKANKQLADFWQFNQCVIESKIWQSSLKRWSKKARQDPSLQQLSAQNKPIDNAILLYLSRLCLMVGDHNYSSLKDNDQRRVATKSSLNLLANTNRKTKQPKQFLDEHLLGVASFTAHFARYLPIIGEQLPTLLSHRPLSKNTHNERFIWQNYAFNIAKSVQADSDVHGFFGVNMASTGFGKTIGNARIMYGLSDEKKGARFTIALGLRVLTLQTGLSLRQDLQLSDEVLAILVGGGGVRQLFEIGEQQKNQDDSRTAWGSESAEALVDGFVDFASEYHAAHLELAKLNIDTLLADNKAKDLLLSPIVTCTIDHLIGASECQRGGGYIAPMLRLLSSDLILDEPDDFDHNDLPALARLVHLAGVLGSKVLLSSATLPPDLIAGLFESYLAGRKIFNQSQNKPMPQVVCAWFDEQKNGTVVASCGEIDSFRQQHQAFVKKRVKFLQQQPIRRKAEILPLAIAYHQDKKAEFYSTLAQTIIDGAVRLHHCYHTVDKKTGKSASIGLVRIANIKQLTRIAFYLQEAQVDEDTHIHVACYHARQLLILRNRLEYALDKILKRSEQDDQLLFTHDEICEQMAKSHAKQHIFMVLATPVAEVGRDHDYDWAIVEPSSMRSIIQLAGRVWRHRPKKQAADANILILNKNIRALQNTNGLIFTKPGFETKKYKLTEHDMTALISDNHLSQIDARPRIWTDSIKDRPESLEQLEHTLMHDLFGANKTNYINAYWREVGASNRVHTHLQQISPFRHSIQQDEAWVLIPNQIVDGQGDGFRVYAMEDINQHGLSHANLHNHYIQMMDFDYHHAQISTWLVADVYDEIQRLHTHLPEHSLSYVAIQFSKVVLDSNQAQWYFCPFLGVVSERLGS</sequence>
<dbReference type="Pfam" id="PF22590">
    <property type="entry name" value="Cas3-like_C_2"/>
    <property type="match status" value="1"/>
</dbReference>
<keyword evidence="8" id="KW-0051">Antiviral defense</keyword>
<dbReference type="PATRIC" id="fig|480.237.peg.36"/>
<protein>
    <submittedName>
        <fullName evidence="10">CRISPR-associated protein, YPO2467 family</fullName>
    </submittedName>
</protein>
<dbReference type="GO" id="GO:0051607">
    <property type="term" value="P:defense response to virus"/>
    <property type="evidence" value="ECO:0007669"/>
    <property type="project" value="UniProtKB-KW"/>
</dbReference>
<dbReference type="GO" id="GO:0046872">
    <property type="term" value="F:metal ion binding"/>
    <property type="evidence" value="ECO:0007669"/>
    <property type="project" value="UniProtKB-KW"/>
</dbReference>
<dbReference type="InterPro" id="IPR027417">
    <property type="entry name" value="P-loop_NTPase"/>
</dbReference>
<dbReference type="AlphaFoldDB" id="A0A198UK28"/>
<dbReference type="PROSITE" id="PS51643">
    <property type="entry name" value="HD_CAS3"/>
    <property type="match status" value="1"/>
</dbReference>
<dbReference type="InterPro" id="IPR013395">
    <property type="entry name" value="CRISPR-assoc_Cas3_yers"/>
</dbReference>
<keyword evidence="11" id="KW-1185">Reference proteome</keyword>
<accession>A0A198UK28</accession>
<dbReference type="InterPro" id="IPR038257">
    <property type="entry name" value="CRISPR-assoc_Cas3_HD_sf"/>
</dbReference>
<keyword evidence="7" id="KW-0067">ATP-binding</keyword>
<dbReference type="NCBIfam" id="TIGR02562">
    <property type="entry name" value="cas3_yersinia"/>
    <property type="match status" value="1"/>
</dbReference>
<dbReference type="InterPro" id="IPR054712">
    <property type="entry name" value="Cas3-like_dom"/>
</dbReference>
<evidence type="ECO:0000313" key="11">
    <source>
        <dbReference type="Proteomes" id="UP000078228"/>
    </source>
</evidence>
<dbReference type="eggNOG" id="COG1203">
    <property type="taxonomic scope" value="Bacteria"/>
</dbReference>
<evidence type="ECO:0000256" key="7">
    <source>
        <dbReference type="ARBA" id="ARBA00022840"/>
    </source>
</evidence>
<dbReference type="InterPro" id="IPR006483">
    <property type="entry name" value="CRISPR-assoc_Cas3_HD"/>
</dbReference>
<keyword evidence="3" id="KW-0479">Metal-binding</keyword>
<evidence type="ECO:0000313" key="10">
    <source>
        <dbReference type="EMBL" id="OAU96685.1"/>
    </source>
</evidence>
<evidence type="ECO:0000259" key="9">
    <source>
        <dbReference type="PROSITE" id="PS51643"/>
    </source>
</evidence>
<dbReference type="SUPFAM" id="SSF52540">
    <property type="entry name" value="P-loop containing nucleoside triphosphate hydrolases"/>
    <property type="match status" value="1"/>
</dbReference>
<dbReference type="Pfam" id="PF21384">
    <property type="entry name" value="Cas3_I-F_Cas2"/>
    <property type="match status" value="1"/>
</dbReference>
<dbReference type="RefSeq" id="WP_064610207.1">
    <property type="nucleotide sequence ID" value="NZ_LXHB01000029.1"/>
</dbReference>
<keyword evidence="4" id="KW-0547">Nucleotide-binding</keyword>
<comment type="caution">
    <text evidence="10">The sequence shown here is derived from an EMBL/GenBank/DDBJ whole genome shotgun (WGS) entry which is preliminary data.</text>
</comment>
<dbReference type="InterPro" id="IPR048823">
    <property type="entry name" value="Cas3_I-F_Cas2"/>
</dbReference>
<evidence type="ECO:0000256" key="4">
    <source>
        <dbReference type="ARBA" id="ARBA00022741"/>
    </source>
</evidence>
<evidence type="ECO:0000256" key="5">
    <source>
        <dbReference type="ARBA" id="ARBA00022801"/>
    </source>
</evidence>
<gene>
    <name evidence="10" type="ORF">AO384_0846</name>
</gene>
<evidence type="ECO:0000256" key="3">
    <source>
        <dbReference type="ARBA" id="ARBA00022723"/>
    </source>
</evidence>
<organism evidence="10 11">
    <name type="scientific">Moraxella catarrhalis</name>
    <name type="common">Branhamella catarrhalis</name>
    <dbReference type="NCBI Taxonomy" id="480"/>
    <lineage>
        <taxon>Bacteria</taxon>
        <taxon>Pseudomonadati</taxon>
        <taxon>Pseudomonadota</taxon>
        <taxon>Gammaproteobacteria</taxon>
        <taxon>Moraxellales</taxon>
        <taxon>Moraxellaceae</taxon>
        <taxon>Moraxella</taxon>
    </lineage>
</organism>
<comment type="similarity">
    <text evidence="2">In the central section; belongs to the CRISPR-associated helicase Cas3 family.</text>
</comment>
<dbReference type="EMBL" id="LXHC01000016">
    <property type="protein sequence ID" value="OAU96685.1"/>
    <property type="molecule type" value="Genomic_DNA"/>
</dbReference>
<name>A0A198UK28_MORCA</name>
<comment type="similarity">
    <text evidence="1">In the N-terminal section; belongs to the CRISPR-associated nuclease Cas3-HD family.</text>
</comment>
<feature type="domain" description="HD Cas3-type" evidence="9">
    <location>
        <begin position="102"/>
        <end position="345"/>
    </location>
</feature>